<name>A0ACD0NX67_9BASI</name>
<gene>
    <name evidence="1" type="ORF">IE53DRAFT_387243</name>
</gene>
<sequence>MIYDPWVPVGIDLGMEAKDPRNNNTRSLIGVAVAVAGNVTISLALNCQKLAHLKLNGGDGRSKRVAEEEEGEEERRLLGMDENEEGVDGRRRYGSLGIDARRQAKWNLGGRDVGGKVGNGRGSEGLTDQEMDEEGDGNLSNGHAGGHSLEDGEDGEEEEEVEEEQTVQGARHDEAGPQGPNAKFLKSKLWWLGIALMTLGEMGNFISYGFAPASLVAPLGAVALLSNVIISPLLLNERFKAADIGGILLAIIGAVTVVYSSKQSDERLGPQALWSAIKRFEFLIYTAISAGVAGFLSFLSTTSVADRWVLVDVGLCAVFGGFTVLSTKGISSLLSAGNPFEIVKYPISYGLALVLAGTAVAQITYLNRALQRFDSREVIPTQFVLFTLSAIIGSAILYREFEDVDSHRLLNFFFGCLTTFAGVFVLTRQNGNGHHAEQTDGRSSSGDGDEAEVEDSQDDEEEDDESEDDESEDGGDERARGYSAGEEGKGQGGRPGEGVGEAEGSEGGGGGEGTGTATAEDLEMQPSRKRRKSRVELPMTPSPRSSGNRRRSSESKRPKVLRSPFTTAASIPFASTSANATGGYTRANLLAAAMSAIPRSSPTSILPLSTSPQSFGRSSGGFTNRISFYGGGGGSNSTTSASAALASPSPHLERMSSTPTGLSSGHYLLLATPPPPPAVNARVGAGGGGPSSRASLTPAGIVVEGRRDGREERTTPSASASRSRSRSKGRRDSMKRSRE</sequence>
<keyword evidence="2" id="KW-1185">Reference proteome</keyword>
<reference evidence="1 2" key="1">
    <citation type="journal article" date="2018" name="Mol. Biol. Evol.">
        <title>Broad Genomic Sampling Reveals a Smut Pathogenic Ancestry of the Fungal Clade Ustilaginomycotina.</title>
        <authorList>
            <person name="Kijpornyongpan T."/>
            <person name="Mondo S.J."/>
            <person name="Barry K."/>
            <person name="Sandor L."/>
            <person name="Lee J."/>
            <person name="Lipzen A."/>
            <person name="Pangilinan J."/>
            <person name="LaButti K."/>
            <person name="Hainaut M."/>
            <person name="Henrissat B."/>
            <person name="Grigoriev I.V."/>
            <person name="Spatafora J.W."/>
            <person name="Aime M.C."/>
        </authorList>
    </citation>
    <scope>NUCLEOTIDE SEQUENCE [LARGE SCALE GENOMIC DNA]</scope>
    <source>
        <strain evidence="1 2">SA 807</strain>
    </source>
</reference>
<accession>A0ACD0NX67</accession>
<evidence type="ECO:0000313" key="1">
    <source>
        <dbReference type="EMBL" id="PWN50432.1"/>
    </source>
</evidence>
<evidence type="ECO:0000313" key="2">
    <source>
        <dbReference type="Proteomes" id="UP000245626"/>
    </source>
</evidence>
<protein>
    <submittedName>
        <fullName evidence="1">DUF803-domain-containing protein</fullName>
    </submittedName>
</protein>
<organism evidence="1 2">
    <name type="scientific">Violaceomyces palustris</name>
    <dbReference type="NCBI Taxonomy" id="1673888"/>
    <lineage>
        <taxon>Eukaryota</taxon>
        <taxon>Fungi</taxon>
        <taxon>Dikarya</taxon>
        <taxon>Basidiomycota</taxon>
        <taxon>Ustilaginomycotina</taxon>
        <taxon>Ustilaginomycetes</taxon>
        <taxon>Violaceomycetales</taxon>
        <taxon>Violaceomycetaceae</taxon>
        <taxon>Violaceomyces</taxon>
    </lineage>
</organism>
<proteinExistence type="predicted"/>
<dbReference type="EMBL" id="KZ819932">
    <property type="protein sequence ID" value="PWN50432.1"/>
    <property type="molecule type" value="Genomic_DNA"/>
</dbReference>
<dbReference type="Proteomes" id="UP000245626">
    <property type="component" value="Unassembled WGS sequence"/>
</dbReference>